<dbReference type="SUPFAM" id="SSF56935">
    <property type="entry name" value="Porins"/>
    <property type="match status" value="1"/>
</dbReference>
<dbReference type="InterPro" id="IPR036942">
    <property type="entry name" value="Beta-barrel_TonB_sf"/>
</dbReference>
<dbReference type="PROSITE" id="PS52016">
    <property type="entry name" value="TONB_DEPENDENT_REC_3"/>
    <property type="match status" value="1"/>
</dbReference>
<dbReference type="EMBL" id="UAUU01000004">
    <property type="protein sequence ID" value="SPZ84813.1"/>
    <property type="molecule type" value="Genomic_DNA"/>
</dbReference>
<evidence type="ECO:0000256" key="1">
    <source>
        <dbReference type="ARBA" id="ARBA00004571"/>
    </source>
</evidence>
<evidence type="ECO:0000313" key="13">
    <source>
        <dbReference type="Proteomes" id="UP000251241"/>
    </source>
</evidence>
<protein>
    <submittedName>
        <fullName evidence="12">Outer membrane cobalamin receptor protein</fullName>
    </submittedName>
</protein>
<evidence type="ECO:0000259" key="10">
    <source>
        <dbReference type="Pfam" id="PF00593"/>
    </source>
</evidence>
<reference evidence="12 13" key="1">
    <citation type="submission" date="2018-06" db="EMBL/GenBank/DDBJ databases">
        <authorList>
            <consortium name="Pathogen Informatics"/>
            <person name="Doyle S."/>
        </authorList>
    </citation>
    <scope>NUCLEOTIDE SEQUENCE [LARGE SCALE GENOMIC DNA]</scope>
    <source>
        <strain evidence="12 13">NCTC11343</strain>
    </source>
</reference>
<sequence>MKNLRVLRYSTLSLCLLLSGVGHQVYAQTDVKPIVNASLSGYVYDSQRKQPIEGVTIQLEAVTHVVTTDQKGFFQIVTGQKLPFSITLSRIGYKKKTLLVSESPTKIELEPVTQDLDEVVVVGYGTQKKISLTNSIASIDGDKLTKRPVSNTQQALQGLLPGVTVQDLGGKPGQSAANIRIRGLTTFNTNSSSTSGYDLSKNNALVIVDGIEQPWSKLNPNDIASISVLKDAASTAIYGSRATNGVIIVTTKSAKSGHVVIDYNGYYALQKSINTPKQMDAVSYLQLQQDAYRNAGLAVPARFTDESITAYRTATDREKYPLPNTWFDTLLKTAPQQDHALSFAGGNDILRSRLAVRYNKQDGIIDHYGAELADIRLNNDYKASSWLNFTGSINYRYSKAAEPGRDPINNFLHGSMWVVPKYDDGTYGLSTQGNNPLMLIEKSGFKKVNENYLSSIVKTDIQLWRNLLFTSQFGVRVNLNNTKTFLNAFENKDRNTGIVKSFPINSLNEIRDNSSEYTWNNLLTYQLAVGPNHIKALVGYSQIHNYQNYLTAYRERFYNNDITSIGQGADDATKNNNGYDVQYGLRSFFGRVNYDWDGKYLLEVNGRYDGSSRFAGDKQYGFFPSASAGWLLSKENFWEPIRNSLNEFKVRASWGKTGNQSVDLYSYYSALIAAGYDFGGKSVQGYRLDSYANQQLGWESTMQYDLGLDAAFLNNRLTFTLDYYKKVTDDILLNLDIPAVLGLKPSPQNAGTVLNRGWEFSANYQKRPSAPGAFAYQLNGNLSINHNEVTDLKGTGPYIAGSDIDPRYIIAKGLPINTLWGYKTDGLFQSAEEIQAYGAMYATNTKPGDVKYVDLNGDGVINANDMAAIGNSFPKYTFGINGSFTFKNFDLDLLFQGAAKVDTRLSGALAEMGNQEGFTHEIFTNNYWTPTHTDARFPRVVKYDLRNVATSDRLVVNGSYLRLKNIQVGYTVPLHAIGKTAINKLRVYLSATNLWTISKLNEWNLEPEAESGRAVYYPQTGLYTLGVNLTL</sequence>
<keyword evidence="5 9" id="KW-0798">TonB box</keyword>
<dbReference type="Gene3D" id="2.40.170.20">
    <property type="entry name" value="TonB-dependent receptor, beta-barrel domain"/>
    <property type="match status" value="1"/>
</dbReference>
<evidence type="ECO:0000256" key="4">
    <source>
        <dbReference type="ARBA" id="ARBA00022692"/>
    </source>
</evidence>
<dbReference type="RefSeq" id="WP_112374157.1">
    <property type="nucleotide sequence ID" value="NZ_CP069793.1"/>
</dbReference>
<dbReference type="InterPro" id="IPR018247">
    <property type="entry name" value="EF_Hand_1_Ca_BS"/>
</dbReference>
<dbReference type="InterPro" id="IPR039426">
    <property type="entry name" value="TonB-dep_rcpt-like"/>
</dbReference>
<gene>
    <name evidence="12" type="ORF">NCTC11343_01358</name>
</gene>
<keyword evidence="2 8" id="KW-0813">Transport</keyword>
<dbReference type="InterPro" id="IPR023997">
    <property type="entry name" value="TonB-dep_OMP_SusC/RagA_CS"/>
</dbReference>
<dbReference type="Proteomes" id="UP000251241">
    <property type="component" value="Unassembled WGS sequence"/>
</dbReference>
<keyword evidence="4 8" id="KW-0812">Transmembrane</keyword>
<dbReference type="Gene3D" id="2.60.40.1120">
    <property type="entry name" value="Carboxypeptidase-like, regulatory domain"/>
    <property type="match status" value="1"/>
</dbReference>
<evidence type="ECO:0000256" key="9">
    <source>
        <dbReference type="RuleBase" id="RU003357"/>
    </source>
</evidence>
<comment type="similarity">
    <text evidence="8 9">Belongs to the TonB-dependent receptor family.</text>
</comment>
<evidence type="ECO:0000256" key="7">
    <source>
        <dbReference type="ARBA" id="ARBA00023237"/>
    </source>
</evidence>
<dbReference type="GeneID" id="97181400"/>
<accession>A0A2X2IZZ0</accession>
<evidence type="ECO:0000256" key="2">
    <source>
        <dbReference type="ARBA" id="ARBA00022448"/>
    </source>
</evidence>
<comment type="subcellular location">
    <subcellularLocation>
        <location evidence="1 8">Cell outer membrane</location>
        <topology evidence="1 8">Multi-pass membrane protein</topology>
    </subcellularLocation>
</comment>
<dbReference type="PROSITE" id="PS00018">
    <property type="entry name" value="EF_HAND_1"/>
    <property type="match status" value="1"/>
</dbReference>
<feature type="domain" description="TonB-dependent receptor-like beta-barrel" evidence="10">
    <location>
        <begin position="470"/>
        <end position="994"/>
    </location>
</feature>
<dbReference type="InterPro" id="IPR012910">
    <property type="entry name" value="Plug_dom"/>
</dbReference>
<evidence type="ECO:0000256" key="5">
    <source>
        <dbReference type="ARBA" id="ARBA00023077"/>
    </source>
</evidence>
<evidence type="ECO:0000259" key="11">
    <source>
        <dbReference type="Pfam" id="PF07715"/>
    </source>
</evidence>
<feature type="domain" description="TonB-dependent receptor plug" evidence="11">
    <location>
        <begin position="129"/>
        <end position="246"/>
    </location>
</feature>
<dbReference type="InterPro" id="IPR000531">
    <property type="entry name" value="Beta-barrel_TonB"/>
</dbReference>
<name>A0A2X2IZZ0_SPHMU</name>
<dbReference type="Gene3D" id="2.170.130.10">
    <property type="entry name" value="TonB-dependent receptor, plug domain"/>
    <property type="match status" value="1"/>
</dbReference>
<dbReference type="NCBIfam" id="TIGR04057">
    <property type="entry name" value="SusC_RagA_signa"/>
    <property type="match status" value="1"/>
</dbReference>
<evidence type="ECO:0000256" key="8">
    <source>
        <dbReference type="PROSITE-ProRule" id="PRU01360"/>
    </source>
</evidence>
<keyword evidence="3 8" id="KW-1134">Transmembrane beta strand</keyword>
<dbReference type="Pfam" id="PF13715">
    <property type="entry name" value="CarbopepD_reg_2"/>
    <property type="match status" value="1"/>
</dbReference>
<dbReference type="GO" id="GO:0009279">
    <property type="term" value="C:cell outer membrane"/>
    <property type="evidence" value="ECO:0007669"/>
    <property type="project" value="UniProtKB-SubCell"/>
</dbReference>
<dbReference type="AlphaFoldDB" id="A0A2X2IZZ0"/>
<dbReference type="Pfam" id="PF00593">
    <property type="entry name" value="TonB_dep_Rec_b-barrel"/>
    <property type="match status" value="1"/>
</dbReference>
<keyword evidence="6 8" id="KW-0472">Membrane</keyword>
<dbReference type="SUPFAM" id="SSF49464">
    <property type="entry name" value="Carboxypeptidase regulatory domain-like"/>
    <property type="match status" value="1"/>
</dbReference>
<dbReference type="InterPro" id="IPR023996">
    <property type="entry name" value="TonB-dep_OMP_SusC/RagA"/>
</dbReference>
<keyword evidence="12" id="KW-0675">Receptor</keyword>
<dbReference type="FunFam" id="2.170.130.10:FF:000003">
    <property type="entry name" value="SusC/RagA family TonB-linked outer membrane protein"/>
    <property type="match status" value="1"/>
</dbReference>
<dbReference type="InterPro" id="IPR037066">
    <property type="entry name" value="Plug_dom_sf"/>
</dbReference>
<proteinExistence type="inferred from homology"/>
<dbReference type="InterPro" id="IPR008969">
    <property type="entry name" value="CarboxyPept-like_regulatory"/>
</dbReference>
<keyword evidence="7 8" id="KW-0998">Cell outer membrane</keyword>
<evidence type="ECO:0000256" key="3">
    <source>
        <dbReference type="ARBA" id="ARBA00022452"/>
    </source>
</evidence>
<dbReference type="NCBIfam" id="TIGR04056">
    <property type="entry name" value="OMP_RagA_SusC"/>
    <property type="match status" value="1"/>
</dbReference>
<evidence type="ECO:0000256" key="6">
    <source>
        <dbReference type="ARBA" id="ARBA00023136"/>
    </source>
</evidence>
<organism evidence="12 13">
    <name type="scientific">Sphingobacterium multivorum</name>
    <dbReference type="NCBI Taxonomy" id="28454"/>
    <lineage>
        <taxon>Bacteria</taxon>
        <taxon>Pseudomonadati</taxon>
        <taxon>Bacteroidota</taxon>
        <taxon>Sphingobacteriia</taxon>
        <taxon>Sphingobacteriales</taxon>
        <taxon>Sphingobacteriaceae</taxon>
        <taxon>Sphingobacterium</taxon>
    </lineage>
</organism>
<evidence type="ECO:0000313" key="12">
    <source>
        <dbReference type="EMBL" id="SPZ84813.1"/>
    </source>
</evidence>
<dbReference type="Pfam" id="PF07715">
    <property type="entry name" value="Plug"/>
    <property type="match status" value="1"/>
</dbReference>